<evidence type="ECO:0000256" key="8">
    <source>
        <dbReference type="ARBA" id="ARBA00023242"/>
    </source>
</evidence>
<keyword evidence="13" id="KW-1185">Reference proteome</keyword>
<evidence type="ECO:0000256" key="3">
    <source>
        <dbReference type="ARBA" id="ARBA00022737"/>
    </source>
</evidence>
<feature type="domain" description="C2H2-type" evidence="11">
    <location>
        <begin position="224"/>
        <end position="253"/>
    </location>
</feature>
<organism evidence="12 13">
    <name type="scientific">Candida tropicalis (strain ATCC MYA-3404 / T1)</name>
    <name type="common">Yeast</name>
    <dbReference type="NCBI Taxonomy" id="294747"/>
    <lineage>
        <taxon>Eukaryota</taxon>
        <taxon>Fungi</taxon>
        <taxon>Dikarya</taxon>
        <taxon>Ascomycota</taxon>
        <taxon>Saccharomycotina</taxon>
        <taxon>Pichiomycetes</taxon>
        <taxon>Debaryomycetaceae</taxon>
        <taxon>Candida/Lodderomyces clade</taxon>
        <taxon>Candida</taxon>
    </lineage>
</organism>
<dbReference type="EMBL" id="GG692396">
    <property type="protein sequence ID" value="EER35091.1"/>
    <property type="molecule type" value="Genomic_DNA"/>
</dbReference>
<evidence type="ECO:0000256" key="1">
    <source>
        <dbReference type="ARBA" id="ARBA00004123"/>
    </source>
</evidence>
<evidence type="ECO:0000256" key="10">
    <source>
        <dbReference type="SAM" id="MobiDB-lite"/>
    </source>
</evidence>
<feature type="region of interest" description="Disordered" evidence="10">
    <location>
        <begin position="54"/>
        <end position="191"/>
    </location>
</feature>
<proteinExistence type="predicted"/>
<keyword evidence="5" id="KW-0862">Zinc</keyword>
<evidence type="ECO:0000313" key="13">
    <source>
        <dbReference type="Proteomes" id="UP000002037"/>
    </source>
</evidence>
<evidence type="ECO:0000256" key="9">
    <source>
        <dbReference type="PROSITE-ProRule" id="PRU00042"/>
    </source>
</evidence>
<dbReference type="InterPro" id="IPR051061">
    <property type="entry name" value="Zinc_finger_trans_reg"/>
</dbReference>
<dbReference type="SUPFAM" id="SSF57667">
    <property type="entry name" value="beta-beta-alpha zinc fingers"/>
    <property type="match status" value="1"/>
</dbReference>
<feature type="compositionally biased region" description="Low complexity" evidence="10">
    <location>
        <begin position="79"/>
        <end position="97"/>
    </location>
</feature>
<evidence type="ECO:0000259" key="11">
    <source>
        <dbReference type="PROSITE" id="PS50157"/>
    </source>
</evidence>
<feature type="compositionally biased region" description="Polar residues" evidence="10">
    <location>
        <begin position="312"/>
        <end position="364"/>
    </location>
</feature>
<dbReference type="Pfam" id="PF12874">
    <property type="entry name" value="zf-met"/>
    <property type="match status" value="1"/>
</dbReference>
<dbReference type="InterPro" id="IPR036236">
    <property type="entry name" value="Znf_C2H2_sf"/>
</dbReference>
<keyword evidence="2" id="KW-0479">Metal-binding</keyword>
<accession>C5M4X5</accession>
<dbReference type="GO" id="GO:0005634">
    <property type="term" value="C:nucleus"/>
    <property type="evidence" value="ECO:0007669"/>
    <property type="project" value="UniProtKB-SubCell"/>
</dbReference>
<feature type="compositionally biased region" description="Low complexity" evidence="10">
    <location>
        <begin position="1"/>
        <end position="31"/>
    </location>
</feature>
<feature type="region of interest" description="Disordered" evidence="10">
    <location>
        <begin position="257"/>
        <end position="364"/>
    </location>
</feature>
<dbReference type="RefSeq" id="XP_002547646.1">
    <property type="nucleotide sequence ID" value="XM_002547600.1"/>
</dbReference>
<dbReference type="Gene3D" id="3.30.160.60">
    <property type="entry name" value="Classic Zinc Finger"/>
    <property type="match status" value="2"/>
</dbReference>
<protein>
    <recommendedName>
        <fullName evidence="11">C2H2-type domain-containing protein</fullName>
    </recommendedName>
</protein>
<sequence length="364" mass="40877">MQQQQQQQQPSQQQQVPTVQTPQQYSQPSSQNENYYFQASRGYAYSQGIASSNSTTNLQQYPMNEPRQSGASVVPSSATPTDKSSTSVTVTTPHFSSDQYNYLVPSLPPLNQIGATPPNSQQQQQQQQHTYDVSPLASNYVPDNSHFAAPLLDPSRQATSSVPPPSSSSVVLPKRGRKRRHTATVHDMTPETAERNRCRICNKQFKRPSSLQTHYYSHTGEKIFKCPWDGCGKLFSVKSNMTRHYRLHERDLRRAQEREMQTREQQQHVHHQQHQQQQPQTSGIHHQMSHGVTSVPNPIQPQLQAPLGVHNTVGSTGNTGVPPQQETFYTVRQEDQSSSTARPQYPTYLSSTSNLSMGGPDSTQ</sequence>
<dbReference type="KEGG" id="ctp:CTRG_01953"/>
<keyword evidence="8" id="KW-0539">Nucleus</keyword>
<dbReference type="OrthoDB" id="6077919at2759"/>
<dbReference type="InterPro" id="IPR013087">
    <property type="entry name" value="Znf_C2H2_type"/>
</dbReference>
<dbReference type="SMART" id="SM00355">
    <property type="entry name" value="ZnF_C2H2"/>
    <property type="match status" value="2"/>
</dbReference>
<keyword evidence="3" id="KW-0677">Repeat</keyword>
<evidence type="ECO:0000256" key="7">
    <source>
        <dbReference type="ARBA" id="ARBA00023163"/>
    </source>
</evidence>
<gene>
    <name evidence="12" type="ORF">CTRG_01953</name>
</gene>
<dbReference type="GO" id="GO:0008270">
    <property type="term" value="F:zinc ion binding"/>
    <property type="evidence" value="ECO:0007669"/>
    <property type="project" value="UniProtKB-KW"/>
</dbReference>
<dbReference type="AlphaFoldDB" id="C5M4X5"/>
<evidence type="ECO:0000256" key="2">
    <source>
        <dbReference type="ARBA" id="ARBA00022723"/>
    </source>
</evidence>
<dbReference type="PROSITE" id="PS00028">
    <property type="entry name" value="ZINC_FINGER_C2H2_1"/>
    <property type="match status" value="2"/>
</dbReference>
<dbReference type="eggNOG" id="KOG1721">
    <property type="taxonomic scope" value="Eukaryota"/>
</dbReference>
<dbReference type="PANTHER" id="PTHR46179:SF13">
    <property type="entry name" value="C2H2-TYPE DOMAIN-CONTAINING PROTEIN"/>
    <property type="match status" value="1"/>
</dbReference>
<comment type="subcellular location">
    <subcellularLocation>
        <location evidence="1">Nucleus</location>
    </subcellularLocation>
</comment>
<dbReference type="GO" id="GO:0006357">
    <property type="term" value="P:regulation of transcription by RNA polymerase II"/>
    <property type="evidence" value="ECO:0007669"/>
    <property type="project" value="TreeGrafter"/>
</dbReference>
<dbReference type="PANTHER" id="PTHR46179">
    <property type="entry name" value="ZINC FINGER PROTEIN"/>
    <property type="match status" value="1"/>
</dbReference>
<feature type="compositionally biased region" description="Polar residues" evidence="10">
    <location>
        <begin position="290"/>
        <end position="303"/>
    </location>
</feature>
<dbReference type="STRING" id="294747.C5M4X5"/>
<dbReference type="VEuPathDB" id="FungiDB:CTRG_01953"/>
<evidence type="ECO:0000256" key="6">
    <source>
        <dbReference type="ARBA" id="ARBA00023015"/>
    </source>
</evidence>
<feature type="compositionally biased region" description="Low complexity" evidence="10">
    <location>
        <begin position="274"/>
        <end position="286"/>
    </location>
</feature>
<feature type="compositionally biased region" description="Polar residues" evidence="10">
    <location>
        <begin position="54"/>
        <end position="78"/>
    </location>
</feature>
<feature type="compositionally biased region" description="Basic and acidic residues" evidence="10">
    <location>
        <begin position="257"/>
        <end position="267"/>
    </location>
</feature>
<evidence type="ECO:0000313" key="12">
    <source>
        <dbReference type="EMBL" id="EER35091.1"/>
    </source>
</evidence>
<feature type="region of interest" description="Disordered" evidence="10">
    <location>
        <begin position="1"/>
        <end position="38"/>
    </location>
</feature>
<dbReference type="PROSITE" id="PS50157">
    <property type="entry name" value="ZINC_FINGER_C2H2_2"/>
    <property type="match status" value="2"/>
</dbReference>
<name>C5M4X5_CANTT</name>
<keyword evidence="4 9" id="KW-0863">Zinc-finger</keyword>
<dbReference type="GeneID" id="8301855"/>
<evidence type="ECO:0000256" key="4">
    <source>
        <dbReference type="ARBA" id="ARBA00022771"/>
    </source>
</evidence>
<keyword evidence="6" id="KW-0805">Transcription regulation</keyword>
<keyword evidence="7" id="KW-0804">Transcription</keyword>
<evidence type="ECO:0000256" key="5">
    <source>
        <dbReference type="ARBA" id="ARBA00022833"/>
    </source>
</evidence>
<dbReference type="FunFam" id="3.30.160.60:FF:001102">
    <property type="entry name" value="Transcription factor IIIA"/>
    <property type="match status" value="1"/>
</dbReference>
<feature type="domain" description="C2H2-type" evidence="11">
    <location>
        <begin position="196"/>
        <end position="223"/>
    </location>
</feature>
<dbReference type="Proteomes" id="UP000002037">
    <property type="component" value="Unassembled WGS sequence"/>
</dbReference>
<feature type="compositionally biased region" description="Basic residues" evidence="10">
    <location>
        <begin position="174"/>
        <end position="183"/>
    </location>
</feature>
<dbReference type="HOGENOM" id="CLU_723596_0_0_1"/>
<reference evidence="12 13" key="1">
    <citation type="journal article" date="2009" name="Nature">
        <title>Evolution of pathogenicity and sexual reproduction in eight Candida genomes.</title>
        <authorList>
            <person name="Butler G."/>
            <person name="Rasmussen M.D."/>
            <person name="Lin M.F."/>
            <person name="Santos M.A."/>
            <person name="Sakthikumar S."/>
            <person name="Munro C.A."/>
            <person name="Rheinbay E."/>
            <person name="Grabherr M."/>
            <person name="Forche A."/>
            <person name="Reedy J.L."/>
            <person name="Agrafioti I."/>
            <person name="Arnaud M.B."/>
            <person name="Bates S."/>
            <person name="Brown A.J."/>
            <person name="Brunke S."/>
            <person name="Costanzo M.C."/>
            <person name="Fitzpatrick D.A."/>
            <person name="de Groot P.W."/>
            <person name="Harris D."/>
            <person name="Hoyer L.L."/>
            <person name="Hube B."/>
            <person name="Klis F.M."/>
            <person name="Kodira C."/>
            <person name="Lennard N."/>
            <person name="Logue M.E."/>
            <person name="Martin R."/>
            <person name="Neiman A.M."/>
            <person name="Nikolaou E."/>
            <person name="Quail M.A."/>
            <person name="Quinn J."/>
            <person name="Santos M.C."/>
            <person name="Schmitzberger F.F."/>
            <person name="Sherlock G."/>
            <person name="Shah P."/>
            <person name="Silverstein K.A."/>
            <person name="Skrzypek M.S."/>
            <person name="Soll D."/>
            <person name="Staggs R."/>
            <person name="Stansfield I."/>
            <person name="Stumpf M.P."/>
            <person name="Sudbery P.E."/>
            <person name="Srikantha T."/>
            <person name="Zeng Q."/>
            <person name="Berman J."/>
            <person name="Berriman M."/>
            <person name="Heitman J."/>
            <person name="Gow N.A."/>
            <person name="Lorenz M.C."/>
            <person name="Birren B.W."/>
            <person name="Kellis M."/>
            <person name="Cuomo C.A."/>
        </authorList>
    </citation>
    <scope>NUCLEOTIDE SEQUENCE [LARGE SCALE GENOMIC DNA]</scope>
    <source>
        <strain evidence="13">ATCC MYA-3404 / T1</strain>
    </source>
</reference>
<dbReference type="Pfam" id="PF00096">
    <property type="entry name" value="zf-C2H2"/>
    <property type="match status" value="1"/>
</dbReference>